<sequence>MGKMSITAYKDENFSSECKSALELPVNPAKVKLTKGIRYAEDKQLGSLNGSNAYVRYRPETLYFECLFDMTNVVEDDDEKIPVHDMVDALEQRLYDYNIEGHRPSFVKVEYGDITFFGQLKTLETEYTLFDPDGVPLRAELKVTLTGYCSQKEEKKHFSKRSPDVSRLITLKEGQTLAALCYEIYGDALLVGQVARFNNLNGYRNIPAGTEILFPMLKKN</sequence>
<evidence type="ECO:0000313" key="3">
    <source>
        <dbReference type="Proteomes" id="UP000285777"/>
    </source>
</evidence>
<dbReference type="RefSeq" id="WP_118290602.1">
    <property type="nucleotide sequence ID" value="NZ_QRLF01000011.1"/>
</dbReference>
<proteinExistence type="predicted"/>
<organism evidence="2 3">
    <name type="scientific">Phocaeicola vulgatus</name>
    <name type="common">Bacteroides vulgatus</name>
    <dbReference type="NCBI Taxonomy" id="821"/>
    <lineage>
        <taxon>Bacteria</taxon>
        <taxon>Pseudomonadati</taxon>
        <taxon>Bacteroidota</taxon>
        <taxon>Bacteroidia</taxon>
        <taxon>Bacteroidales</taxon>
        <taxon>Bacteroidaceae</taxon>
        <taxon>Phocaeicola</taxon>
    </lineage>
</organism>
<reference evidence="2 3" key="1">
    <citation type="submission" date="2018-08" db="EMBL/GenBank/DDBJ databases">
        <title>A genome reference for cultivated species of the human gut microbiota.</title>
        <authorList>
            <person name="Zou Y."/>
            <person name="Xue W."/>
            <person name="Luo G."/>
        </authorList>
    </citation>
    <scope>NUCLEOTIDE SEQUENCE [LARGE SCALE GENOMIC DNA]</scope>
    <source>
        <strain evidence="2 3">AM13-21</strain>
    </source>
</reference>
<dbReference type="Proteomes" id="UP000285777">
    <property type="component" value="Unassembled WGS sequence"/>
</dbReference>
<accession>A0A415BT05</accession>
<feature type="domain" description="Contractile injection system tube protein N-terminal" evidence="1">
    <location>
        <begin position="3"/>
        <end position="155"/>
    </location>
</feature>
<dbReference type="Pfam" id="PF19266">
    <property type="entry name" value="CIS_tube"/>
    <property type="match status" value="1"/>
</dbReference>
<evidence type="ECO:0000259" key="1">
    <source>
        <dbReference type="Pfam" id="PF19266"/>
    </source>
</evidence>
<name>A0A415BT05_PHOVU</name>
<dbReference type="InterPro" id="IPR045361">
    <property type="entry name" value="CIS_tube_prot_N"/>
</dbReference>
<evidence type="ECO:0000313" key="2">
    <source>
        <dbReference type="EMBL" id="RHI92154.1"/>
    </source>
</evidence>
<comment type="caution">
    <text evidence="2">The sequence shown here is derived from an EMBL/GenBank/DDBJ whole genome shotgun (WGS) entry which is preliminary data.</text>
</comment>
<protein>
    <recommendedName>
        <fullName evidence="1">Contractile injection system tube protein N-terminal domain-containing protein</fullName>
    </recommendedName>
</protein>
<gene>
    <name evidence="2" type="ORF">DW150_08090</name>
</gene>
<dbReference type="EMBL" id="QRLF01000011">
    <property type="protein sequence ID" value="RHI92154.1"/>
    <property type="molecule type" value="Genomic_DNA"/>
</dbReference>
<dbReference type="AlphaFoldDB" id="A0A415BT05"/>